<keyword evidence="5" id="KW-0547">Nucleotide-binding</keyword>
<evidence type="ECO:0000256" key="5">
    <source>
        <dbReference type="ARBA" id="ARBA00022741"/>
    </source>
</evidence>
<dbReference type="PROSITE" id="PS50109">
    <property type="entry name" value="HIS_KIN"/>
    <property type="match status" value="1"/>
</dbReference>
<name>A0A422QJJ8_9BURK</name>
<dbReference type="SUPFAM" id="SSF55874">
    <property type="entry name" value="ATPase domain of HSP90 chaperone/DNA topoisomerase II/histidine kinase"/>
    <property type="match status" value="1"/>
</dbReference>
<dbReference type="OrthoDB" id="8807260at2"/>
<dbReference type="GO" id="GO:0000155">
    <property type="term" value="F:phosphorelay sensor kinase activity"/>
    <property type="evidence" value="ECO:0007669"/>
    <property type="project" value="InterPro"/>
</dbReference>
<evidence type="ECO:0000313" key="11">
    <source>
        <dbReference type="EMBL" id="RNF30128.1"/>
    </source>
</evidence>
<dbReference type="EC" id="2.7.13.3" evidence="2"/>
<evidence type="ECO:0000256" key="2">
    <source>
        <dbReference type="ARBA" id="ARBA00012438"/>
    </source>
</evidence>
<dbReference type="InterPro" id="IPR050351">
    <property type="entry name" value="BphY/WalK/GraS-like"/>
</dbReference>
<dbReference type="InterPro" id="IPR036890">
    <property type="entry name" value="HATPase_C_sf"/>
</dbReference>
<dbReference type="Gene3D" id="3.30.565.10">
    <property type="entry name" value="Histidine kinase-like ATPase, C-terminal domain"/>
    <property type="match status" value="1"/>
</dbReference>
<keyword evidence="3" id="KW-0597">Phosphoprotein</keyword>
<evidence type="ECO:0000256" key="6">
    <source>
        <dbReference type="ARBA" id="ARBA00022777"/>
    </source>
</evidence>
<dbReference type="SUPFAM" id="SSF47384">
    <property type="entry name" value="Homodimeric domain of signal transducing histidine kinase"/>
    <property type="match status" value="1"/>
</dbReference>
<gene>
    <name evidence="11" type="ORF">NM04_14300</name>
</gene>
<dbReference type="GO" id="GO:0007234">
    <property type="term" value="P:osmosensory signaling via phosphorelay pathway"/>
    <property type="evidence" value="ECO:0007669"/>
    <property type="project" value="TreeGrafter"/>
</dbReference>
<dbReference type="PRINTS" id="PR00344">
    <property type="entry name" value="BCTRLSENSOR"/>
</dbReference>
<dbReference type="PANTHER" id="PTHR42878">
    <property type="entry name" value="TWO-COMPONENT HISTIDINE KINASE"/>
    <property type="match status" value="1"/>
</dbReference>
<dbReference type="AlphaFoldDB" id="A0A422QJJ8"/>
<dbReference type="InterPro" id="IPR003661">
    <property type="entry name" value="HisK_dim/P_dom"/>
</dbReference>
<evidence type="ECO:0000256" key="7">
    <source>
        <dbReference type="ARBA" id="ARBA00022840"/>
    </source>
</evidence>
<dbReference type="Pfam" id="PF02518">
    <property type="entry name" value="HATPase_c"/>
    <property type="match status" value="1"/>
</dbReference>
<keyword evidence="12" id="KW-1185">Reference proteome</keyword>
<evidence type="ECO:0000256" key="9">
    <source>
        <dbReference type="SAM" id="MobiDB-lite"/>
    </source>
</evidence>
<proteinExistence type="predicted"/>
<dbReference type="RefSeq" id="WP_123070177.1">
    <property type="nucleotide sequence ID" value="NZ_JSAB01000141.1"/>
</dbReference>
<protein>
    <recommendedName>
        <fullName evidence="2">histidine kinase</fullName>
        <ecNumber evidence="2">2.7.13.3</ecNumber>
    </recommendedName>
</protein>
<dbReference type="SMART" id="SM00388">
    <property type="entry name" value="HisKA"/>
    <property type="match status" value="1"/>
</dbReference>
<feature type="compositionally biased region" description="Basic and acidic residues" evidence="9">
    <location>
        <begin position="61"/>
        <end position="78"/>
    </location>
</feature>
<evidence type="ECO:0000259" key="10">
    <source>
        <dbReference type="PROSITE" id="PS50109"/>
    </source>
</evidence>
<dbReference type="GO" id="GO:0005524">
    <property type="term" value="F:ATP binding"/>
    <property type="evidence" value="ECO:0007669"/>
    <property type="project" value="UniProtKB-KW"/>
</dbReference>
<evidence type="ECO:0000256" key="4">
    <source>
        <dbReference type="ARBA" id="ARBA00022679"/>
    </source>
</evidence>
<reference evidence="11" key="1">
    <citation type="submission" date="2014-10" db="EMBL/GenBank/DDBJ databases">
        <title>Massilia sp. genome.</title>
        <authorList>
            <person name="Xu B."/>
            <person name="Dai L."/>
            <person name="Huang Z."/>
        </authorList>
    </citation>
    <scope>NUCLEOTIDE SEQUENCE [LARGE SCALE GENOMIC DNA]</scope>
    <source>
        <strain evidence="11">CFS-1</strain>
    </source>
</reference>
<keyword evidence="8" id="KW-0902">Two-component regulatory system</keyword>
<dbReference type="InterPro" id="IPR003594">
    <property type="entry name" value="HATPase_dom"/>
</dbReference>
<dbReference type="CDD" id="cd00075">
    <property type="entry name" value="HATPase"/>
    <property type="match status" value="1"/>
</dbReference>
<evidence type="ECO:0000256" key="3">
    <source>
        <dbReference type="ARBA" id="ARBA00022553"/>
    </source>
</evidence>
<dbReference type="Proteomes" id="UP000283254">
    <property type="component" value="Unassembled WGS sequence"/>
</dbReference>
<dbReference type="PANTHER" id="PTHR42878:SF7">
    <property type="entry name" value="SENSOR HISTIDINE KINASE GLRK"/>
    <property type="match status" value="1"/>
</dbReference>
<dbReference type="CDD" id="cd00082">
    <property type="entry name" value="HisKA"/>
    <property type="match status" value="1"/>
</dbReference>
<keyword evidence="4" id="KW-0808">Transferase</keyword>
<dbReference type="Gene3D" id="1.10.287.130">
    <property type="match status" value="1"/>
</dbReference>
<dbReference type="InterPro" id="IPR004358">
    <property type="entry name" value="Sig_transdc_His_kin-like_C"/>
</dbReference>
<dbReference type="EMBL" id="JSAB01000141">
    <property type="protein sequence ID" value="RNF30128.1"/>
    <property type="molecule type" value="Genomic_DNA"/>
</dbReference>
<feature type="domain" description="Histidine kinase" evidence="10">
    <location>
        <begin position="160"/>
        <end position="378"/>
    </location>
</feature>
<accession>A0A422QJJ8</accession>
<dbReference type="InterPro" id="IPR036097">
    <property type="entry name" value="HisK_dim/P_sf"/>
</dbReference>
<dbReference type="GO" id="GO:0000156">
    <property type="term" value="F:phosphorelay response regulator activity"/>
    <property type="evidence" value="ECO:0007669"/>
    <property type="project" value="TreeGrafter"/>
</dbReference>
<feature type="region of interest" description="Disordered" evidence="9">
    <location>
        <begin position="53"/>
        <end position="78"/>
    </location>
</feature>
<dbReference type="SMART" id="SM00387">
    <property type="entry name" value="HATPase_c"/>
    <property type="match status" value="1"/>
</dbReference>
<keyword evidence="7" id="KW-0067">ATP-binding</keyword>
<comment type="caution">
    <text evidence="11">The sequence shown here is derived from an EMBL/GenBank/DDBJ whole genome shotgun (WGS) entry which is preliminary data.</text>
</comment>
<dbReference type="InterPro" id="IPR005467">
    <property type="entry name" value="His_kinase_dom"/>
</dbReference>
<dbReference type="GO" id="GO:0030295">
    <property type="term" value="F:protein kinase activator activity"/>
    <property type="evidence" value="ECO:0007669"/>
    <property type="project" value="TreeGrafter"/>
</dbReference>
<evidence type="ECO:0000313" key="12">
    <source>
        <dbReference type="Proteomes" id="UP000283254"/>
    </source>
</evidence>
<dbReference type="Pfam" id="PF00512">
    <property type="entry name" value="HisKA"/>
    <property type="match status" value="1"/>
</dbReference>
<comment type="catalytic activity">
    <reaction evidence="1">
        <text>ATP + protein L-histidine = ADP + protein N-phospho-L-histidine.</text>
        <dbReference type="EC" id="2.7.13.3"/>
    </reaction>
</comment>
<evidence type="ECO:0000256" key="1">
    <source>
        <dbReference type="ARBA" id="ARBA00000085"/>
    </source>
</evidence>
<sequence>MTKSRLGDFIRDNLEPILQAWEDFARTIEPPALTMDDVELRDHAKQMLQAFAKDLAQPQDEAERSARSRGLGKRERADTAAEVHAEARLVSGYTVVQLVSEYRALRSSVLTLWAEDVAAGRPTDMEDVNRFNEAVDQALAESVARYQAMVKQSQNMFLAILGHDLRNPLGTIVTGASFVMQAHDIPPKYVLVATRMFNSAKRMSKLINDLIDFTRTHLGPGIPIKAREGDLLKVCEEVVEELRTFYPEKLIDFQAPAQLEAVFDDSRIAQVLSNLIGNALQYGAPEAPVEVRVRDGDDAVVVAVNNRGPLIPPDKLAGIFDPLVRIALSVNTDYTERTSLGIGLFISREIVQAHGGQLTVASTADNGTTFTLTLPRRQGA</sequence>
<keyword evidence="6 11" id="KW-0418">Kinase</keyword>
<organism evidence="11 12">
    <name type="scientific">Massilia aurea</name>
    <dbReference type="NCBI Taxonomy" id="373040"/>
    <lineage>
        <taxon>Bacteria</taxon>
        <taxon>Pseudomonadati</taxon>
        <taxon>Pseudomonadota</taxon>
        <taxon>Betaproteobacteria</taxon>
        <taxon>Burkholderiales</taxon>
        <taxon>Oxalobacteraceae</taxon>
        <taxon>Telluria group</taxon>
        <taxon>Massilia</taxon>
    </lineage>
</organism>
<evidence type="ECO:0000256" key="8">
    <source>
        <dbReference type="ARBA" id="ARBA00023012"/>
    </source>
</evidence>